<evidence type="ECO:0000313" key="4">
    <source>
        <dbReference type="Proteomes" id="UP000000305"/>
    </source>
</evidence>
<dbReference type="EMBL" id="GL732558">
    <property type="protein sequence ID" value="EFX78234.1"/>
    <property type="molecule type" value="Genomic_DNA"/>
</dbReference>
<dbReference type="InterPro" id="IPR036770">
    <property type="entry name" value="Ankyrin_rpt-contain_sf"/>
</dbReference>
<dbReference type="SMART" id="SM00248">
    <property type="entry name" value="ANK"/>
    <property type="match status" value="3"/>
</dbReference>
<dbReference type="PROSITE" id="PS50837">
    <property type="entry name" value="NACHT"/>
    <property type="match status" value="1"/>
</dbReference>
<dbReference type="KEGG" id="dpx:DAPPUDRAFT_246627"/>
<name>E9GQ43_DAPPU</name>
<dbReference type="Gene3D" id="3.40.50.300">
    <property type="entry name" value="P-loop containing nucleotide triphosphate hydrolases"/>
    <property type="match status" value="1"/>
</dbReference>
<feature type="region of interest" description="Disordered" evidence="1">
    <location>
        <begin position="1"/>
        <end position="40"/>
    </location>
</feature>
<proteinExistence type="predicted"/>
<accession>E9GQ43</accession>
<dbReference type="HOGENOM" id="CLU_002013_0_0_1"/>
<dbReference type="Pfam" id="PF05729">
    <property type="entry name" value="NACHT"/>
    <property type="match status" value="1"/>
</dbReference>
<feature type="domain" description="NACHT" evidence="2">
    <location>
        <begin position="599"/>
        <end position="695"/>
    </location>
</feature>
<evidence type="ECO:0000256" key="1">
    <source>
        <dbReference type="SAM" id="MobiDB-lite"/>
    </source>
</evidence>
<gene>
    <name evidence="3" type="ORF">DAPPUDRAFT_246627</name>
</gene>
<evidence type="ECO:0000259" key="2">
    <source>
        <dbReference type="PROSITE" id="PS50837"/>
    </source>
</evidence>
<keyword evidence="4" id="KW-1185">Reference proteome</keyword>
<dbReference type="GO" id="GO:1904108">
    <property type="term" value="P:protein localization to ciliary inversin compartment"/>
    <property type="evidence" value="ECO:0000318"/>
    <property type="project" value="GO_Central"/>
</dbReference>
<dbReference type="eggNOG" id="ENOG502SD1W">
    <property type="taxonomic scope" value="Eukaryota"/>
</dbReference>
<evidence type="ECO:0000313" key="3">
    <source>
        <dbReference type="EMBL" id="EFX78234.1"/>
    </source>
</evidence>
<protein>
    <recommendedName>
        <fullName evidence="2">NACHT domain-containing protein</fullName>
    </recommendedName>
</protein>
<dbReference type="Gene3D" id="1.25.40.20">
    <property type="entry name" value="Ankyrin repeat-containing domain"/>
    <property type="match status" value="1"/>
</dbReference>
<dbReference type="PhylomeDB" id="E9GQ43"/>
<dbReference type="FunFam" id="3.40.50.300:FF:003105">
    <property type="entry name" value="Uncharacterized protein"/>
    <property type="match status" value="1"/>
</dbReference>
<dbReference type="OrthoDB" id="6364794at2759"/>
<dbReference type="Proteomes" id="UP000000305">
    <property type="component" value="Unassembled WGS sequence"/>
</dbReference>
<sequence>MAEKIEQTSDTSTAPVTDGAKSSRDSKTPPTGNKKARDGSHGLKFETKLLTLFCVRGLSAGYNFELGKENEDLGGKFDDVIFRYEVPDETPVGKHWRYHYLQAKHKENENGRKITVHDLLQSQDKAPFGLRKYFLSYCKMRERGDDVRDCIVCTNADVDKKQFKKIQLEEVKEQHDILKFAPGEKTVGIYKLKIYDKLRSETIKLLGVSDIVAMGMTVASLPDTSEVQFRDKETTNSNEDEMLSLNLVTEKVVDLKTKKFRPDFINGENLSVVTNKFRQKIVEVIDDFYNKLVFVVNMPNETQFKKIIQTEDASKYYPSDNRKIQTTRIFDEISDAFENKPANFWLTSEEAKKILLAGVTDVSSKYQKQLEEEVEFNEDAIKVMGRKLRHLIDSSGREKVERIATPSPRHTAVKVISAVQILMREFKQEGNYMITPSSRLKEAEENRHEAAIKDEIHFTDLSDNFQEIILSKPISFQGENVTVGDLVGDQPEEVMDFNSMKELLLAENEIQIPSFNTSTFEQSLYVKRRLKFPFENQFELGGECRINSVGHIEWLVGKEKQKEVWEKIMNGLSNQASSTGKTINDIHLTNFEKKENEKSIVIIFGVAGTGKSTLLSYYYKQIKTAHPDHWVIRINLVDYEAVLKLDQITDLDVVDLFINRLHVVDSKSQFFRSLLRKRLETGDRIVVMFDGFDEINELCQKGAIEWMKAISKNKSIRLYVTTRTHMSGDLQFQLSQLAYSLENFTEKDQIDYLTSYWIKELNLSGDNDESLQHFAKSLVERVSETLKDEEKSFIGIPLQCRILAECFQSNVKELITLNNEADGEESRQSVSDKISNLLGGEKFDLVKLYNLLMETKRQVFREEKAKAPSSIENKIVTDAINLLIKNVESHLTKLAIETIVEDERIVDVLWPPPLIHQSNKGVVAEEKMIAMNSLSFGLTIESGENKTNATQFLHRTYAEFLFARYLYEGFLVDDERHNKLLENESIQKLILNKILSIEQYDGVQVFFNCMLKELVDDDQEWRNRIIKRNLPERFTKFANNLFTQFLRKYPSSLFPFKKVTRMILQQSKKHFVRGRIGKMLIILNELKRHNLLTRLYGTILVTEPEAFHSIYKPIEEEGLKPADLHFLFERDSYRLTRLHRVAFHGNTEAVEEMLERIRQNLTDPEQKEVADKIITEVLARDEYGFTPLYVAAACGHEEIYHKMLAFLKQVLPGNTLEEHLIDEGGFVHRALSDAIQSENIQICKTEELFSAMVKIVVTRDDNVANYTDLYDLLSQRYWAGKQHTLKFIDAESLQGLLLLKGVEDFTKCILDSEDLVFEDLGNGTTAIYAHRLVLGQSYWRDYIKEFVHQFFDYPDSNFIKFKITDDGFLFRGYVDRICECFKYVGDNSAKELLLHEDAQGYITSIPQHVLKLMLNCLTQESQQEVKQKWKNNAPLSSKGLPLTTQILSNDETCPPRYCRSILHFYLEYGSEDHLKEFAKVVTVLHNISRVQHSLWSYAIFENYHFKETHEILELVSEKTEFIGRDDVKQLMLHEIDNVPFIIKAVSWGEDIDLWLEMLPNEIREEIQQFIHRKAPDFIEKAFHNPTANEHQLQSFVQNITSKRVGSQQEGHERSMWAELFTHDWESDDDYGKIKMEDFAKMNKFMKMVSEKLGPNAVKELVLHQDGELLVVFYLALRGEEKMLETLLNYLPAKDRKEVQSKVDKFLDETYKIPQDDDWSKFLNDIF</sequence>
<dbReference type="SUPFAM" id="SSF48403">
    <property type="entry name" value="Ankyrin repeat"/>
    <property type="match status" value="1"/>
</dbReference>
<dbReference type="InterPro" id="IPR007111">
    <property type="entry name" value="NACHT_NTPase"/>
</dbReference>
<dbReference type="InterPro" id="IPR027417">
    <property type="entry name" value="P-loop_NTPase"/>
</dbReference>
<dbReference type="PANTHER" id="PTHR46312">
    <property type="entry name" value="NACHT DOMAIN-CONTAINING PROTEIN"/>
    <property type="match status" value="1"/>
</dbReference>
<dbReference type="InterPro" id="IPR002110">
    <property type="entry name" value="Ankyrin_rpt"/>
</dbReference>
<dbReference type="PANTHER" id="PTHR46312:SF2">
    <property type="entry name" value="NUCLEOTIDE-BINDING OLIGOMERIZATION DOMAIN-CONTAINING PROTEIN 2-LIKE"/>
    <property type="match status" value="1"/>
</dbReference>
<dbReference type="GO" id="GO:0005929">
    <property type="term" value="C:cilium"/>
    <property type="evidence" value="ECO:0000318"/>
    <property type="project" value="GO_Central"/>
</dbReference>
<dbReference type="InParanoid" id="E9GQ43"/>
<reference evidence="3 4" key="1">
    <citation type="journal article" date="2011" name="Science">
        <title>The ecoresponsive genome of Daphnia pulex.</title>
        <authorList>
            <person name="Colbourne J.K."/>
            <person name="Pfrender M.E."/>
            <person name="Gilbert D."/>
            <person name="Thomas W.K."/>
            <person name="Tucker A."/>
            <person name="Oakley T.H."/>
            <person name="Tokishita S."/>
            <person name="Aerts A."/>
            <person name="Arnold G.J."/>
            <person name="Basu M.K."/>
            <person name="Bauer D.J."/>
            <person name="Caceres C.E."/>
            <person name="Carmel L."/>
            <person name="Casola C."/>
            <person name="Choi J.H."/>
            <person name="Detter J.C."/>
            <person name="Dong Q."/>
            <person name="Dusheyko S."/>
            <person name="Eads B.D."/>
            <person name="Frohlich T."/>
            <person name="Geiler-Samerotte K.A."/>
            <person name="Gerlach D."/>
            <person name="Hatcher P."/>
            <person name="Jogdeo S."/>
            <person name="Krijgsveld J."/>
            <person name="Kriventseva E.V."/>
            <person name="Kultz D."/>
            <person name="Laforsch C."/>
            <person name="Lindquist E."/>
            <person name="Lopez J."/>
            <person name="Manak J.R."/>
            <person name="Muller J."/>
            <person name="Pangilinan J."/>
            <person name="Patwardhan R.P."/>
            <person name="Pitluck S."/>
            <person name="Pritham E.J."/>
            <person name="Rechtsteiner A."/>
            <person name="Rho M."/>
            <person name="Rogozin I.B."/>
            <person name="Sakarya O."/>
            <person name="Salamov A."/>
            <person name="Schaack S."/>
            <person name="Shapiro H."/>
            <person name="Shiga Y."/>
            <person name="Skalitzky C."/>
            <person name="Smith Z."/>
            <person name="Souvorov A."/>
            <person name="Sung W."/>
            <person name="Tang Z."/>
            <person name="Tsuchiya D."/>
            <person name="Tu H."/>
            <person name="Vos H."/>
            <person name="Wang M."/>
            <person name="Wolf Y.I."/>
            <person name="Yamagata H."/>
            <person name="Yamada T."/>
            <person name="Ye Y."/>
            <person name="Shaw J.R."/>
            <person name="Andrews J."/>
            <person name="Crease T.J."/>
            <person name="Tang H."/>
            <person name="Lucas S.M."/>
            <person name="Robertson H.M."/>
            <person name="Bork P."/>
            <person name="Koonin E.V."/>
            <person name="Zdobnov E.M."/>
            <person name="Grigoriev I.V."/>
            <person name="Lynch M."/>
            <person name="Boore J.L."/>
        </authorList>
    </citation>
    <scope>NUCLEOTIDE SEQUENCE [LARGE SCALE GENOMIC DNA]</scope>
</reference>
<dbReference type="SUPFAM" id="SSF52540">
    <property type="entry name" value="P-loop containing nucleoside triphosphate hydrolases"/>
    <property type="match status" value="1"/>
</dbReference>
<organism evidence="3 4">
    <name type="scientific">Daphnia pulex</name>
    <name type="common">Water flea</name>
    <dbReference type="NCBI Taxonomy" id="6669"/>
    <lineage>
        <taxon>Eukaryota</taxon>
        <taxon>Metazoa</taxon>
        <taxon>Ecdysozoa</taxon>
        <taxon>Arthropoda</taxon>
        <taxon>Crustacea</taxon>
        <taxon>Branchiopoda</taxon>
        <taxon>Diplostraca</taxon>
        <taxon>Cladocera</taxon>
        <taxon>Anomopoda</taxon>
        <taxon>Daphniidae</taxon>
        <taxon>Daphnia</taxon>
    </lineage>
</organism>